<dbReference type="EMBL" id="CP101808">
    <property type="protein sequence ID" value="UUD36869.1"/>
    <property type="molecule type" value="Genomic_DNA"/>
</dbReference>
<dbReference type="RefSeq" id="WP_129722934.1">
    <property type="nucleotide sequence ID" value="NZ_CP101808.1"/>
</dbReference>
<keyword evidence="3" id="KW-1185">Reference proteome</keyword>
<protein>
    <submittedName>
        <fullName evidence="2">Uncharacterized protein</fullName>
    </submittedName>
</protein>
<gene>
    <name evidence="2" type="ORF">NPA09_03155</name>
</gene>
<keyword evidence="1" id="KW-0472">Membrane</keyword>
<keyword evidence="1" id="KW-0812">Transmembrane</keyword>
<proteinExistence type="predicted"/>
<sequence length="74" mass="8466">MYDDDEEVVVGEILEVTQDHEVPHRPIRRADPSTFKVKGEKTPKNKWFYFFIIAIVLLVVCLALTISGAATLYK</sequence>
<feature type="transmembrane region" description="Helical" evidence="1">
    <location>
        <begin position="47"/>
        <end position="73"/>
    </location>
</feature>
<name>A0ABY5J0U0_9BACT</name>
<keyword evidence="1" id="KW-1133">Transmembrane helix</keyword>
<evidence type="ECO:0000256" key="1">
    <source>
        <dbReference type="SAM" id="Phobius"/>
    </source>
</evidence>
<organism evidence="2 3">
    <name type="scientific">Mycoplasmopsis equigenitalium</name>
    <dbReference type="NCBI Taxonomy" id="114883"/>
    <lineage>
        <taxon>Bacteria</taxon>
        <taxon>Bacillati</taxon>
        <taxon>Mycoplasmatota</taxon>
        <taxon>Mycoplasmoidales</taxon>
        <taxon>Metamycoplasmataceae</taxon>
        <taxon>Mycoplasmopsis</taxon>
    </lineage>
</organism>
<dbReference type="Proteomes" id="UP001059576">
    <property type="component" value="Chromosome"/>
</dbReference>
<evidence type="ECO:0000313" key="2">
    <source>
        <dbReference type="EMBL" id="UUD36869.1"/>
    </source>
</evidence>
<accession>A0ABY5J0U0</accession>
<reference evidence="2" key="1">
    <citation type="submission" date="2022-07" db="EMBL/GenBank/DDBJ databases">
        <title>Complete genome of Mycoplasma equigenitalium type strain T37.</title>
        <authorList>
            <person name="Spergser J."/>
        </authorList>
    </citation>
    <scope>NUCLEOTIDE SEQUENCE</scope>
    <source>
        <strain evidence="2">T37</strain>
    </source>
</reference>
<evidence type="ECO:0000313" key="3">
    <source>
        <dbReference type="Proteomes" id="UP001059576"/>
    </source>
</evidence>